<dbReference type="Proteomes" id="UP000596977">
    <property type="component" value="Unassembled WGS sequence"/>
</dbReference>
<dbReference type="InterPro" id="IPR036909">
    <property type="entry name" value="Cyt_c-like_dom_sf"/>
</dbReference>
<dbReference type="PROSITE" id="PS51007">
    <property type="entry name" value="CYTC"/>
    <property type="match status" value="1"/>
</dbReference>
<evidence type="ECO:0000256" key="4">
    <source>
        <dbReference type="ARBA" id="ARBA00022660"/>
    </source>
</evidence>
<keyword evidence="11" id="KW-1185">Reference proteome</keyword>
<proteinExistence type="predicted"/>
<dbReference type="Gene3D" id="1.10.760.10">
    <property type="entry name" value="Cytochrome c-like domain"/>
    <property type="match status" value="1"/>
</dbReference>
<evidence type="ECO:0000256" key="1">
    <source>
        <dbReference type="ARBA" id="ARBA00001926"/>
    </source>
</evidence>
<keyword evidence="7 8" id="KW-0408">Iron</keyword>
<keyword evidence="5 8" id="KW-0479">Metal-binding</keyword>
<sequence>MSRPIIIAAAIMVLIAIPVALFVFGRAADGRAQAERLAQGRHLYIEHCAACHGENLEGQPNWQERLPNGRMPAPPHDATGHTWHHSDNQLFRITRDGVAEIVGGTYESDMPGFGDVLTDDEIRAVLDYIKSTWPERESQYQAQMSERER</sequence>
<dbReference type="GO" id="GO:0020037">
    <property type="term" value="F:heme binding"/>
    <property type="evidence" value="ECO:0007669"/>
    <property type="project" value="InterPro"/>
</dbReference>
<name>A0A916REP5_9HYPH</name>
<dbReference type="SUPFAM" id="SSF46626">
    <property type="entry name" value="Cytochrome c"/>
    <property type="match status" value="1"/>
</dbReference>
<evidence type="ECO:0000259" key="9">
    <source>
        <dbReference type="PROSITE" id="PS51007"/>
    </source>
</evidence>
<comment type="caution">
    <text evidence="10">The sequence shown here is derived from an EMBL/GenBank/DDBJ whole genome shotgun (WGS) entry which is preliminary data.</text>
</comment>
<dbReference type="RefSeq" id="WP_127071978.1">
    <property type="nucleotide sequence ID" value="NZ_BMKB01000004.1"/>
</dbReference>
<dbReference type="EMBL" id="BMKB01000004">
    <property type="protein sequence ID" value="GGA53818.1"/>
    <property type="molecule type" value="Genomic_DNA"/>
</dbReference>
<dbReference type="PANTHER" id="PTHR35008:SF4">
    <property type="entry name" value="BLL4482 PROTEIN"/>
    <property type="match status" value="1"/>
</dbReference>
<dbReference type="AlphaFoldDB" id="A0A916REP5"/>
<keyword evidence="2" id="KW-0813">Transport</keyword>
<gene>
    <name evidence="10" type="ORF">GCM10011499_24890</name>
</gene>
<comment type="cofactor">
    <cofactor evidence="1">
        <name>heme c</name>
        <dbReference type="ChEBI" id="CHEBI:61717"/>
    </cofactor>
</comment>
<dbReference type="OrthoDB" id="9811281at2"/>
<dbReference type="InterPro" id="IPR008168">
    <property type="entry name" value="Cyt_C_IC"/>
</dbReference>
<evidence type="ECO:0000256" key="5">
    <source>
        <dbReference type="ARBA" id="ARBA00022723"/>
    </source>
</evidence>
<accession>A0A916REP5</accession>
<dbReference type="GO" id="GO:0009055">
    <property type="term" value="F:electron transfer activity"/>
    <property type="evidence" value="ECO:0007669"/>
    <property type="project" value="InterPro"/>
</dbReference>
<evidence type="ECO:0000313" key="10">
    <source>
        <dbReference type="EMBL" id="GGA53818.1"/>
    </source>
</evidence>
<dbReference type="PRINTS" id="PR00605">
    <property type="entry name" value="CYTCHROMECIC"/>
</dbReference>
<evidence type="ECO:0000256" key="8">
    <source>
        <dbReference type="PROSITE-ProRule" id="PRU00433"/>
    </source>
</evidence>
<feature type="domain" description="Cytochrome c" evidence="9">
    <location>
        <begin position="35"/>
        <end position="133"/>
    </location>
</feature>
<dbReference type="InterPro" id="IPR009056">
    <property type="entry name" value="Cyt_c-like_dom"/>
</dbReference>
<evidence type="ECO:0000256" key="3">
    <source>
        <dbReference type="ARBA" id="ARBA00022617"/>
    </source>
</evidence>
<keyword evidence="3 8" id="KW-0349">Heme</keyword>
<protein>
    <submittedName>
        <fullName evidence="10">Cytochrome c</fullName>
    </submittedName>
</protein>
<evidence type="ECO:0000313" key="11">
    <source>
        <dbReference type="Proteomes" id="UP000596977"/>
    </source>
</evidence>
<evidence type="ECO:0000256" key="7">
    <source>
        <dbReference type="ARBA" id="ARBA00023004"/>
    </source>
</evidence>
<keyword evidence="6" id="KW-0249">Electron transport</keyword>
<dbReference type="PANTHER" id="PTHR35008">
    <property type="entry name" value="BLL4482 PROTEIN-RELATED"/>
    <property type="match status" value="1"/>
</dbReference>
<dbReference type="Pfam" id="PF00034">
    <property type="entry name" value="Cytochrom_C"/>
    <property type="match status" value="1"/>
</dbReference>
<dbReference type="InterPro" id="IPR051459">
    <property type="entry name" value="Cytochrome_c-type_DH"/>
</dbReference>
<keyword evidence="4" id="KW-0679">Respiratory chain</keyword>
<organism evidence="10 11">
    <name type="scientific">Pelagibacterium lentulum</name>
    <dbReference type="NCBI Taxonomy" id="2029865"/>
    <lineage>
        <taxon>Bacteria</taxon>
        <taxon>Pseudomonadati</taxon>
        <taxon>Pseudomonadota</taxon>
        <taxon>Alphaproteobacteria</taxon>
        <taxon>Hyphomicrobiales</taxon>
        <taxon>Devosiaceae</taxon>
        <taxon>Pelagibacterium</taxon>
    </lineage>
</organism>
<dbReference type="GO" id="GO:0005506">
    <property type="term" value="F:iron ion binding"/>
    <property type="evidence" value="ECO:0007669"/>
    <property type="project" value="InterPro"/>
</dbReference>
<reference evidence="10 11" key="1">
    <citation type="journal article" date="2014" name="Int. J. Syst. Evol. Microbiol.">
        <title>Complete genome sequence of Corynebacterium casei LMG S-19264T (=DSM 44701T), isolated from a smear-ripened cheese.</title>
        <authorList>
            <consortium name="US DOE Joint Genome Institute (JGI-PGF)"/>
            <person name="Walter F."/>
            <person name="Albersmeier A."/>
            <person name="Kalinowski J."/>
            <person name="Ruckert C."/>
        </authorList>
    </citation>
    <scope>NUCLEOTIDE SEQUENCE [LARGE SCALE GENOMIC DNA]</scope>
    <source>
        <strain evidence="10 11">CGMCC 1.15896</strain>
    </source>
</reference>
<evidence type="ECO:0000256" key="6">
    <source>
        <dbReference type="ARBA" id="ARBA00022982"/>
    </source>
</evidence>
<evidence type="ECO:0000256" key="2">
    <source>
        <dbReference type="ARBA" id="ARBA00022448"/>
    </source>
</evidence>